<gene>
    <name evidence="1" type="ORF">Q2T41_00550</name>
</gene>
<organism evidence="1 2">
    <name type="scientific">Maribacter confluentis</name>
    <dbReference type="NCBI Taxonomy" id="1656093"/>
    <lineage>
        <taxon>Bacteria</taxon>
        <taxon>Pseudomonadati</taxon>
        <taxon>Bacteroidota</taxon>
        <taxon>Flavobacteriia</taxon>
        <taxon>Flavobacteriales</taxon>
        <taxon>Flavobacteriaceae</taxon>
        <taxon>Maribacter</taxon>
    </lineage>
</organism>
<name>A0ABT8RJA5_9FLAO</name>
<proteinExistence type="predicted"/>
<evidence type="ECO:0000313" key="1">
    <source>
        <dbReference type="EMBL" id="MDO1511150.1"/>
    </source>
</evidence>
<keyword evidence="2" id="KW-1185">Reference proteome</keyword>
<dbReference type="RefSeq" id="WP_304434205.1">
    <property type="nucleotide sequence ID" value="NZ_JAUKUC010000001.1"/>
</dbReference>
<dbReference type="EMBL" id="JAUKUC010000001">
    <property type="protein sequence ID" value="MDO1511150.1"/>
    <property type="molecule type" value="Genomic_DNA"/>
</dbReference>
<protein>
    <submittedName>
        <fullName evidence="1">Uncharacterized protein</fullName>
    </submittedName>
</protein>
<accession>A0ABT8RJA5</accession>
<reference evidence="1" key="2">
    <citation type="submission" date="2023-06" db="EMBL/GenBank/DDBJ databases">
        <authorList>
            <person name="Lucena T."/>
            <person name="Sun Q."/>
        </authorList>
    </citation>
    <scope>NUCLEOTIDE SEQUENCE</scope>
    <source>
        <strain evidence="1">CECT 8869</strain>
    </source>
</reference>
<dbReference type="Proteomes" id="UP001168579">
    <property type="component" value="Unassembled WGS sequence"/>
</dbReference>
<evidence type="ECO:0000313" key="2">
    <source>
        <dbReference type="Proteomes" id="UP001168579"/>
    </source>
</evidence>
<sequence length="104" mass="12275">MENVQDKSKCLGKLERCYNILQHIRIKIDSYLYEPSTCALFESKEYLKQKIEKLIAANESLLNYLRGTNELMPDQFHDVNYHIQATFELEDDFTDYTLKSSKNS</sequence>
<reference evidence="1" key="1">
    <citation type="journal article" date="2014" name="Int. J. Syst. Evol. Microbiol.">
        <title>Complete genome of a new Firmicutes species belonging to the dominant human colonic microbiota ('Ruminococcus bicirculans') reveals two chromosomes and a selective capacity to utilize plant glucans.</title>
        <authorList>
            <consortium name="NISC Comparative Sequencing Program"/>
            <person name="Wegmann U."/>
            <person name="Louis P."/>
            <person name="Goesmann A."/>
            <person name="Henrissat B."/>
            <person name="Duncan S.H."/>
            <person name="Flint H.J."/>
        </authorList>
    </citation>
    <scope>NUCLEOTIDE SEQUENCE</scope>
    <source>
        <strain evidence="1">CECT 8869</strain>
    </source>
</reference>
<comment type="caution">
    <text evidence="1">The sequence shown here is derived from an EMBL/GenBank/DDBJ whole genome shotgun (WGS) entry which is preliminary data.</text>
</comment>